<sequence length="502" mass="52678">MSRGIAGKALLALACTVAAATPALAASHVFLVQNSGWMEPFFGDPASQYKPLVAEVANAAVQPGDALVLAAFNQGLPGAPSPRALLAQKAGDKPVREAVAAALAPLEVARKPNGGAMADTDLGEAVGSAIGQALGGKPGLVWLFTNNRNSPNNDQATAQRNREFYQLIHTGPDIAKAIAFPLHMPVKGARYSANGLMVYVFAVREEGRRELDALLKSGRLQKVITERPARLKPLDQDTVRLVPTRVENVPGVVFATLPDGRLRADVDAQATAKGPAPAARITWRLENAIYPYTIASARIAAQSSIAGAVQPIGLASNDVKALAPGQPQPLASTLQLPVANLPGKWSLAALQSAGSAQVLPGRIDVQLADQRLELSQAFRQRMATLFPGDPLPDIFTPPERIQGSRAVLPVEVRLQHGAGPLLAALGGLFALLAAGAALLVAATRGRKVIVTVEGEQRTVHTKAGARTPLYDRAGNKVAELRTTLFGHALTDLREGAQVRIGK</sequence>
<evidence type="ECO:0000313" key="6">
    <source>
        <dbReference type="Proteomes" id="UP000622638"/>
    </source>
</evidence>
<dbReference type="EMBL" id="BMKG01000004">
    <property type="protein sequence ID" value="GGB93297.1"/>
    <property type="molecule type" value="Genomic_DNA"/>
</dbReference>
<reference evidence="3" key="1">
    <citation type="journal article" date="2014" name="Int. J. Syst. Evol. Microbiol.">
        <title>Complete genome of a new Firmicutes species belonging to the dominant human colonic microbiota ('Ruminococcus bicirculans') reveals two chromosomes and a selective capacity to utilize plant glucans.</title>
        <authorList>
            <consortium name="NISC Comparative Sequencing Program"/>
            <person name="Wegmann U."/>
            <person name="Louis P."/>
            <person name="Goesmann A."/>
            <person name="Henrissat B."/>
            <person name="Duncan S.H."/>
            <person name="Flint H.J."/>
        </authorList>
    </citation>
    <scope>NUCLEOTIDE SEQUENCE</scope>
    <source>
        <strain evidence="3">CGMCC 1.15931</strain>
    </source>
</reference>
<organism evidence="4 5">
    <name type="scientific">Pseudoduganella buxea</name>
    <dbReference type="NCBI Taxonomy" id="1949069"/>
    <lineage>
        <taxon>Bacteria</taxon>
        <taxon>Pseudomonadati</taxon>
        <taxon>Pseudomonadota</taxon>
        <taxon>Betaproteobacteria</taxon>
        <taxon>Burkholderiales</taxon>
        <taxon>Oxalobacteraceae</taxon>
        <taxon>Telluria group</taxon>
        <taxon>Pseudoduganella</taxon>
    </lineage>
</organism>
<comment type="caution">
    <text evidence="4">The sequence shown here is derived from an EMBL/GenBank/DDBJ whole genome shotgun (WGS) entry which is preliminary data.</text>
</comment>
<feature type="transmembrane region" description="Helical" evidence="1">
    <location>
        <begin position="421"/>
        <end position="441"/>
    </location>
</feature>
<evidence type="ECO:0008006" key="7">
    <source>
        <dbReference type="Google" id="ProtNLM"/>
    </source>
</evidence>
<keyword evidence="1" id="KW-0472">Membrane</keyword>
<reference evidence="4 5" key="3">
    <citation type="submission" date="2019-11" db="EMBL/GenBank/DDBJ databases">
        <title>Type strains purchased from KCTC, JCM and DSMZ.</title>
        <authorList>
            <person name="Lu H."/>
        </authorList>
    </citation>
    <scope>NUCLEOTIDE SEQUENCE [LARGE SCALE GENOMIC DNA]</scope>
    <source>
        <strain evidence="4 5">KCTC 52429</strain>
    </source>
</reference>
<evidence type="ECO:0000313" key="5">
    <source>
        <dbReference type="Proteomes" id="UP000430634"/>
    </source>
</evidence>
<protein>
    <recommendedName>
        <fullName evidence="7">VWA domain-containing protein</fullName>
    </recommendedName>
</protein>
<evidence type="ECO:0000313" key="3">
    <source>
        <dbReference type="EMBL" id="GGB93297.1"/>
    </source>
</evidence>
<gene>
    <name evidence="3" type="ORF">GCM10011572_14120</name>
    <name evidence="4" type="ORF">GM672_26705</name>
</gene>
<keyword evidence="2" id="KW-0732">Signal</keyword>
<feature type="signal peptide" evidence="2">
    <location>
        <begin position="1"/>
        <end position="25"/>
    </location>
</feature>
<keyword evidence="1" id="KW-0812">Transmembrane</keyword>
<dbReference type="Proteomes" id="UP000622638">
    <property type="component" value="Unassembled WGS sequence"/>
</dbReference>
<proteinExistence type="predicted"/>
<dbReference type="RefSeq" id="WP_155473545.1">
    <property type="nucleotide sequence ID" value="NZ_BMKG01000004.1"/>
</dbReference>
<reference evidence="3" key="4">
    <citation type="submission" date="2024-05" db="EMBL/GenBank/DDBJ databases">
        <authorList>
            <person name="Sun Q."/>
            <person name="Zhou Y."/>
        </authorList>
    </citation>
    <scope>NUCLEOTIDE SEQUENCE</scope>
    <source>
        <strain evidence="3">CGMCC 1.15931</strain>
    </source>
</reference>
<dbReference type="Proteomes" id="UP000430634">
    <property type="component" value="Unassembled WGS sequence"/>
</dbReference>
<evidence type="ECO:0000313" key="4">
    <source>
        <dbReference type="EMBL" id="MTV56321.1"/>
    </source>
</evidence>
<feature type="chain" id="PRO_5026187647" description="VWA domain-containing protein" evidence="2">
    <location>
        <begin position="26"/>
        <end position="502"/>
    </location>
</feature>
<dbReference type="AlphaFoldDB" id="A0A6I3T477"/>
<dbReference type="OrthoDB" id="7974733at2"/>
<evidence type="ECO:0000256" key="2">
    <source>
        <dbReference type="SAM" id="SignalP"/>
    </source>
</evidence>
<evidence type="ECO:0000256" key="1">
    <source>
        <dbReference type="SAM" id="Phobius"/>
    </source>
</evidence>
<accession>A0A6I3T477</accession>
<keyword evidence="1" id="KW-1133">Transmembrane helix</keyword>
<reference evidence="6" key="2">
    <citation type="journal article" date="2019" name="Int. J. Syst. Evol. Microbiol.">
        <title>The Global Catalogue of Microorganisms (GCM) 10K type strain sequencing project: providing services to taxonomists for standard genome sequencing and annotation.</title>
        <authorList>
            <consortium name="The Broad Institute Genomics Platform"/>
            <consortium name="The Broad Institute Genome Sequencing Center for Infectious Disease"/>
            <person name="Wu L."/>
            <person name="Ma J."/>
        </authorList>
    </citation>
    <scope>NUCLEOTIDE SEQUENCE [LARGE SCALE GENOMIC DNA]</scope>
    <source>
        <strain evidence="6">CGMCC 1.15931</strain>
    </source>
</reference>
<name>A0A6I3T477_9BURK</name>
<keyword evidence="6" id="KW-1185">Reference proteome</keyword>
<dbReference type="EMBL" id="WNKZ01000155">
    <property type="protein sequence ID" value="MTV56321.1"/>
    <property type="molecule type" value="Genomic_DNA"/>
</dbReference>